<dbReference type="PANTHER" id="PTHR12128">
    <property type="entry name" value="DIHYDRODIPICOLINATE SYNTHASE"/>
    <property type="match status" value="1"/>
</dbReference>
<name>A0ABU2NG76_9PSEU</name>
<dbReference type="GO" id="GO:0008840">
    <property type="term" value="F:4-hydroxy-tetrahydrodipicolinate synthase activity"/>
    <property type="evidence" value="ECO:0007669"/>
    <property type="project" value="UniProtKB-EC"/>
</dbReference>
<evidence type="ECO:0000256" key="3">
    <source>
        <dbReference type="ARBA" id="ARBA00023270"/>
    </source>
</evidence>
<protein>
    <submittedName>
        <fullName evidence="5">Dihydrodipicolinate synthase family protein</fullName>
        <ecNumber evidence="5">4.1.3.3</ecNumber>
        <ecNumber evidence="5">4.2.1.41</ecNumber>
        <ecNumber evidence="5">4.3.3.7</ecNumber>
    </submittedName>
</protein>
<dbReference type="PANTHER" id="PTHR12128:SF66">
    <property type="entry name" value="4-HYDROXY-2-OXOGLUTARATE ALDOLASE, MITOCHONDRIAL"/>
    <property type="match status" value="1"/>
</dbReference>
<reference evidence="6" key="1">
    <citation type="submission" date="2023-07" db="EMBL/GenBank/DDBJ databases">
        <title>30 novel species of actinomycetes from the DSMZ collection.</title>
        <authorList>
            <person name="Nouioui I."/>
        </authorList>
    </citation>
    <scope>NUCLEOTIDE SEQUENCE [LARGE SCALE GENOMIC DNA]</scope>
    <source>
        <strain evidence="6">DSM 45834</strain>
    </source>
</reference>
<evidence type="ECO:0000313" key="5">
    <source>
        <dbReference type="EMBL" id="MDT0352013.1"/>
    </source>
</evidence>
<keyword evidence="6" id="KW-1185">Reference proteome</keyword>
<comment type="caution">
    <text evidence="5">The sequence shown here is derived from an EMBL/GenBank/DDBJ whole genome shotgun (WGS) entry which is preliminary data.</text>
</comment>
<gene>
    <name evidence="5" type="ORF">RM445_21010</name>
</gene>
<dbReference type="Proteomes" id="UP001183202">
    <property type="component" value="Unassembled WGS sequence"/>
</dbReference>
<dbReference type="SUPFAM" id="SSF51569">
    <property type="entry name" value="Aldolase"/>
    <property type="match status" value="1"/>
</dbReference>
<proteinExistence type="inferred from homology"/>
<organism evidence="5 6">
    <name type="scientific">Pseudonocardia charpentierae</name>
    <dbReference type="NCBI Taxonomy" id="3075545"/>
    <lineage>
        <taxon>Bacteria</taxon>
        <taxon>Bacillati</taxon>
        <taxon>Actinomycetota</taxon>
        <taxon>Actinomycetes</taxon>
        <taxon>Pseudonocardiales</taxon>
        <taxon>Pseudonocardiaceae</taxon>
        <taxon>Pseudonocardia</taxon>
    </lineage>
</organism>
<dbReference type="Pfam" id="PF00701">
    <property type="entry name" value="DHDPS"/>
    <property type="match status" value="1"/>
</dbReference>
<evidence type="ECO:0000256" key="1">
    <source>
        <dbReference type="ARBA" id="ARBA00007592"/>
    </source>
</evidence>
<accession>A0ABU2NG76</accession>
<evidence type="ECO:0000313" key="6">
    <source>
        <dbReference type="Proteomes" id="UP001183202"/>
    </source>
</evidence>
<comment type="similarity">
    <text evidence="1 4">Belongs to the DapA family.</text>
</comment>
<evidence type="ECO:0000256" key="4">
    <source>
        <dbReference type="PIRNR" id="PIRNR001365"/>
    </source>
</evidence>
<dbReference type="RefSeq" id="WP_311558522.1">
    <property type="nucleotide sequence ID" value="NZ_JAVREJ010000016.1"/>
</dbReference>
<dbReference type="PRINTS" id="PR00146">
    <property type="entry name" value="DHPICSNTHASE"/>
</dbReference>
<dbReference type="InterPro" id="IPR013785">
    <property type="entry name" value="Aldolase_TIM"/>
</dbReference>
<keyword evidence="2 4" id="KW-0456">Lyase</keyword>
<dbReference type="GO" id="GO:0008747">
    <property type="term" value="F:N-acetylneuraminate lyase activity"/>
    <property type="evidence" value="ECO:0007669"/>
    <property type="project" value="UniProtKB-EC"/>
</dbReference>
<sequence length="290" mass="30134">MPINPNLLPAVPVPFRSDGALDGPRLEPLYESLRAADVDGVFVSGTTGEFPTLDDAERDVVLSAALAVFGPDQVYAHVGAASAHQAERLTARAVMLGARNLAAITPYYLPAGPRSLEEYYRRIAAEAGDDARLFVYLYASRTTTAVTPEQLAELATIPSVVGVKISGEPTERVLEYLRAAPAGFAVYSGNDVEFGNVARAGCAGAVSGVSSAFPRPFVALRDALRRGDDAAATAAQAGVQQAVAAAGGNVALIKTALAVRGLPAGPPRVALDPPTPEQLDRISVAVKELC</sequence>
<dbReference type="PROSITE" id="PS00665">
    <property type="entry name" value="DHDPS_1"/>
    <property type="match status" value="1"/>
</dbReference>
<dbReference type="InterPro" id="IPR002220">
    <property type="entry name" value="DapA-like"/>
</dbReference>
<dbReference type="SMART" id="SM01130">
    <property type="entry name" value="DHDPS"/>
    <property type="match status" value="1"/>
</dbReference>
<dbReference type="GO" id="GO:0047448">
    <property type="term" value="F:5-dehydro-4-deoxyglucarate dehydratase activity"/>
    <property type="evidence" value="ECO:0007669"/>
    <property type="project" value="UniProtKB-EC"/>
</dbReference>
<dbReference type="EC" id="4.3.3.7" evidence="5"/>
<dbReference type="EC" id="4.2.1.41" evidence="5"/>
<dbReference type="CDD" id="cd00408">
    <property type="entry name" value="DHDPS-like"/>
    <property type="match status" value="1"/>
</dbReference>
<keyword evidence="3" id="KW-0704">Schiff base</keyword>
<dbReference type="EMBL" id="JAVREJ010000016">
    <property type="protein sequence ID" value="MDT0352013.1"/>
    <property type="molecule type" value="Genomic_DNA"/>
</dbReference>
<dbReference type="InterPro" id="IPR020624">
    <property type="entry name" value="Schiff_base-form_aldolases_CS"/>
</dbReference>
<evidence type="ECO:0000256" key="2">
    <source>
        <dbReference type="ARBA" id="ARBA00023239"/>
    </source>
</evidence>
<dbReference type="PIRSF" id="PIRSF001365">
    <property type="entry name" value="DHDPS"/>
    <property type="match status" value="1"/>
</dbReference>
<dbReference type="Gene3D" id="3.20.20.70">
    <property type="entry name" value="Aldolase class I"/>
    <property type="match status" value="1"/>
</dbReference>
<dbReference type="EC" id="4.1.3.3" evidence="5"/>